<protein>
    <submittedName>
        <fullName evidence="1">Uncharacterized protein</fullName>
    </submittedName>
</protein>
<comment type="caution">
    <text evidence="1">The sequence shown here is derived from an EMBL/GenBank/DDBJ whole genome shotgun (WGS) entry which is preliminary data.</text>
</comment>
<keyword evidence="2" id="KW-1185">Reference proteome</keyword>
<evidence type="ECO:0000313" key="1">
    <source>
        <dbReference type="EMBL" id="KAF2733274.1"/>
    </source>
</evidence>
<name>A0A9P4V0A8_9PLEO</name>
<reference evidence="1" key="1">
    <citation type="journal article" date="2020" name="Stud. Mycol.">
        <title>101 Dothideomycetes genomes: a test case for predicting lifestyles and emergence of pathogens.</title>
        <authorList>
            <person name="Haridas S."/>
            <person name="Albert R."/>
            <person name="Binder M."/>
            <person name="Bloem J."/>
            <person name="Labutti K."/>
            <person name="Salamov A."/>
            <person name="Andreopoulos B."/>
            <person name="Baker S."/>
            <person name="Barry K."/>
            <person name="Bills G."/>
            <person name="Bluhm B."/>
            <person name="Cannon C."/>
            <person name="Castanera R."/>
            <person name="Culley D."/>
            <person name="Daum C."/>
            <person name="Ezra D."/>
            <person name="Gonzalez J."/>
            <person name="Henrissat B."/>
            <person name="Kuo A."/>
            <person name="Liang C."/>
            <person name="Lipzen A."/>
            <person name="Lutzoni F."/>
            <person name="Magnuson J."/>
            <person name="Mondo S."/>
            <person name="Nolan M."/>
            <person name="Ohm R."/>
            <person name="Pangilinan J."/>
            <person name="Park H.-J."/>
            <person name="Ramirez L."/>
            <person name="Alfaro M."/>
            <person name="Sun H."/>
            <person name="Tritt A."/>
            <person name="Yoshinaga Y."/>
            <person name="Zwiers L.-H."/>
            <person name="Turgeon B."/>
            <person name="Goodwin S."/>
            <person name="Spatafora J."/>
            <person name="Crous P."/>
            <person name="Grigoriev I."/>
        </authorList>
    </citation>
    <scope>NUCLEOTIDE SEQUENCE</scope>
    <source>
        <strain evidence="1">CBS 125425</strain>
    </source>
</reference>
<evidence type="ECO:0000313" key="2">
    <source>
        <dbReference type="Proteomes" id="UP000799444"/>
    </source>
</evidence>
<sequence length="202" mass="22696">MSSTRLVICVRQTIYRQAQYKVNDVVQEIDITPISPAKGPQSYEGVYDRPAPGEDTLSVMYEPHRYTVRVPESEFPVNEEQSISMQVYDQYEGYVKINEGELLKDWQLEAMPLEEEHDEALGPSVPLETERIVKACVVTPADKSWVSGIILETSAGNKYEIPKGSGSEAGYESIMPDGFVGIRGFWGREDKSIDRLGVAWSQ</sequence>
<dbReference type="Proteomes" id="UP000799444">
    <property type="component" value="Unassembled WGS sequence"/>
</dbReference>
<accession>A0A9P4V0A8</accession>
<proteinExistence type="predicted"/>
<dbReference type="SUPFAM" id="SSF51101">
    <property type="entry name" value="Mannose-binding lectins"/>
    <property type="match status" value="1"/>
</dbReference>
<dbReference type="AlphaFoldDB" id="A0A9P4V0A8"/>
<gene>
    <name evidence="1" type="ORF">EJ04DRAFT_565195</name>
</gene>
<dbReference type="InterPro" id="IPR036404">
    <property type="entry name" value="Jacalin-like_lectin_dom_sf"/>
</dbReference>
<organism evidence="1 2">
    <name type="scientific">Polyplosphaeria fusca</name>
    <dbReference type="NCBI Taxonomy" id="682080"/>
    <lineage>
        <taxon>Eukaryota</taxon>
        <taxon>Fungi</taxon>
        <taxon>Dikarya</taxon>
        <taxon>Ascomycota</taxon>
        <taxon>Pezizomycotina</taxon>
        <taxon>Dothideomycetes</taxon>
        <taxon>Pleosporomycetidae</taxon>
        <taxon>Pleosporales</taxon>
        <taxon>Tetraplosphaeriaceae</taxon>
        <taxon>Polyplosphaeria</taxon>
    </lineage>
</organism>
<dbReference type="EMBL" id="ML996163">
    <property type="protein sequence ID" value="KAF2733274.1"/>
    <property type="molecule type" value="Genomic_DNA"/>
</dbReference>